<reference evidence="7" key="2">
    <citation type="submission" date="2023-07" db="EMBL/GenBank/DDBJ databases">
        <title>Yangia mangrovi SAOS 153D genome.</title>
        <authorList>
            <person name="Verma A."/>
            <person name="Pal Y."/>
            <person name="Sundharam S."/>
            <person name="Bisht B."/>
            <person name="Srinivasan K."/>
        </authorList>
    </citation>
    <scope>NUCLEOTIDE SEQUENCE [LARGE SCALE GENOMIC DNA]</scope>
    <source>
        <strain evidence="7">SAOS 153D</strain>
    </source>
</reference>
<feature type="binding site" evidence="4">
    <location>
        <position position="280"/>
    </location>
    <ligand>
        <name>allantoate</name>
        <dbReference type="ChEBI" id="CHEBI:17536"/>
    </ligand>
</feature>
<evidence type="ECO:0000256" key="3">
    <source>
        <dbReference type="PIRSR" id="PIRSR001235-1"/>
    </source>
</evidence>
<evidence type="ECO:0000256" key="2">
    <source>
        <dbReference type="ARBA" id="ARBA00022801"/>
    </source>
</evidence>
<gene>
    <name evidence="5" type="ORF">CLG85_000455</name>
    <name evidence="6" type="ORF">CLG85_02360</name>
</gene>
<dbReference type="CDD" id="cd03884">
    <property type="entry name" value="M20_bAS"/>
    <property type="match status" value="1"/>
</dbReference>
<proteinExistence type="inferred from homology"/>
<comment type="cofactor">
    <cofactor evidence="3">
        <name>Zn(2+)</name>
        <dbReference type="ChEBI" id="CHEBI:29105"/>
    </cofactor>
    <text evidence="3">Binds 2 Zn(2+) ions per subunit.</text>
</comment>
<dbReference type="InterPro" id="IPR010158">
    <property type="entry name" value="Amidase_Cbmase"/>
</dbReference>
<dbReference type="Pfam" id="PF01546">
    <property type="entry name" value="Peptidase_M20"/>
    <property type="match status" value="1"/>
</dbReference>
<dbReference type="EMBL" id="NTHN01000024">
    <property type="protein sequence ID" value="PBD20730.1"/>
    <property type="molecule type" value="Genomic_DNA"/>
</dbReference>
<evidence type="ECO:0000256" key="4">
    <source>
        <dbReference type="PIRSR" id="PIRSR001235-2"/>
    </source>
</evidence>
<dbReference type="SUPFAM" id="SSF55031">
    <property type="entry name" value="Bacterial exopeptidase dimerisation domain"/>
    <property type="match status" value="1"/>
</dbReference>
<dbReference type="RefSeq" id="WP_095880802.1">
    <property type="nucleotide sequence ID" value="NZ_NTHN02000001.1"/>
</dbReference>
<reference evidence="5" key="3">
    <citation type="submission" date="2024-05" db="EMBL/GenBank/DDBJ databases">
        <title>Yangia mangrovi SAOS 153D genome.</title>
        <authorList>
            <person name="Verma A."/>
            <person name="Pal Y."/>
            <person name="Sundharam S."/>
            <person name="Bisht B."/>
            <person name="Srinivasan K."/>
        </authorList>
    </citation>
    <scope>NUCLEOTIDE SEQUENCE</scope>
    <source>
        <strain evidence="5">SAOS 153D</strain>
    </source>
</reference>
<reference evidence="6" key="1">
    <citation type="submission" date="2017-09" db="EMBL/GenBank/DDBJ databases">
        <title>Yangia sp. SAOS 153D whole genome sequencing.</title>
        <authorList>
            <person name="Verma A."/>
            <person name="Krishnamurthi S."/>
        </authorList>
    </citation>
    <scope>NUCLEOTIDE SEQUENCE [LARGE SCALE GENOMIC DNA]</scope>
    <source>
        <strain evidence="6">SAOS 153D</strain>
    </source>
</reference>
<dbReference type="Proteomes" id="UP000217448">
    <property type="component" value="Unassembled WGS sequence"/>
</dbReference>
<feature type="binding site" evidence="3">
    <location>
        <position position="129"/>
    </location>
    <ligand>
        <name>Zn(2+)</name>
        <dbReference type="ChEBI" id="CHEBI:29105"/>
        <label>2</label>
    </ligand>
</feature>
<dbReference type="OrthoDB" id="9808195at2"/>
<dbReference type="Gene3D" id="3.40.630.10">
    <property type="entry name" value="Zn peptidases"/>
    <property type="match status" value="1"/>
</dbReference>
<dbReference type="InterPro" id="IPR036264">
    <property type="entry name" value="Bact_exopeptidase_dim_dom"/>
</dbReference>
<dbReference type="EMBL" id="NTHN02000001">
    <property type="protein sequence ID" value="MCT4368894.1"/>
    <property type="molecule type" value="Genomic_DNA"/>
</dbReference>
<dbReference type="PANTHER" id="PTHR32494:SF5">
    <property type="entry name" value="ALLANTOATE AMIDOHYDROLASE"/>
    <property type="match status" value="1"/>
</dbReference>
<feature type="binding site" evidence="3">
    <location>
        <position position="83"/>
    </location>
    <ligand>
        <name>Zn(2+)</name>
        <dbReference type="ChEBI" id="CHEBI:29105"/>
        <label>1</label>
    </ligand>
</feature>
<feature type="binding site" evidence="3">
    <location>
        <position position="94"/>
    </location>
    <ligand>
        <name>Zn(2+)</name>
        <dbReference type="ChEBI" id="CHEBI:29105"/>
        <label>1</label>
    </ligand>
</feature>
<dbReference type="NCBIfam" id="NF009531">
    <property type="entry name" value="PRK12893.1-5"/>
    <property type="match status" value="1"/>
</dbReference>
<dbReference type="SUPFAM" id="SSF53187">
    <property type="entry name" value="Zn-dependent exopeptidases"/>
    <property type="match status" value="1"/>
</dbReference>
<feature type="binding site" evidence="4">
    <location>
        <position position="216"/>
    </location>
    <ligand>
        <name>allantoate</name>
        <dbReference type="ChEBI" id="CHEBI:17536"/>
    </ligand>
</feature>
<evidence type="ECO:0000313" key="5">
    <source>
        <dbReference type="EMBL" id="MCT4368894.1"/>
    </source>
</evidence>
<comment type="caution">
    <text evidence="6">The sequence shown here is derived from an EMBL/GenBank/DDBJ whole genome shotgun (WGS) entry which is preliminary data.</text>
</comment>
<accession>A0A2A3K234</accession>
<feature type="binding site" evidence="3">
    <location>
        <position position="191"/>
    </location>
    <ligand>
        <name>Zn(2+)</name>
        <dbReference type="ChEBI" id="CHEBI:29105"/>
        <label>1</label>
    </ligand>
</feature>
<dbReference type="NCBIfam" id="TIGR01879">
    <property type="entry name" value="hydantase"/>
    <property type="match status" value="1"/>
</dbReference>
<evidence type="ECO:0000313" key="7">
    <source>
        <dbReference type="Proteomes" id="UP000217448"/>
    </source>
</evidence>
<organism evidence="6">
    <name type="scientific">Alloyangia mangrovi</name>
    <dbReference type="NCBI Taxonomy" id="1779329"/>
    <lineage>
        <taxon>Bacteria</taxon>
        <taxon>Pseudomonadati</taxon>
        <taxon>Pseudomonadota</taxon>
        <taxon>Alphaproteobacteria</taxon>
        <taxon>Rhodobacterales</taxon>
        <taxon>Roseobacteraceae</taxon>
        <taxon>Alloyangia</taxon>
    </lineage>
</organism>
<dbReference type="PIRSF" id="PIRSF001235">
    <property type="entry name" value="Amidase_carbamoylase"/>
    <property type="match status" value="1"/>
</dbReference>
<keyword evidence="3" id="KW-0479">Metal-binding</keyword>
<dbReference type="AlphaFoldDB" id="A0A2A3K234"/>
<dbReference type="InterPro" id="IPR002933">
    <property type="entry name" value="Peptidase_M20"/>
</dbReference>
<evidence type="ECO:0000256" key="1">
    <source>
        <dbReference type="ARBA" id="ARBA00006153"/>
    </source>
</evidence>
<comment type="similarity">
    <text evidence="1">Belongs to the peptidase M20 family.</text>
</comment>
<feature type="binding site" evidence="4">
    <location>
        <position position="293"/>
    </location>
    <ligand>
        <name>allantoate</name>
        <dbReference type="ChEBI" id="CHEBI:17536"/>
    </ligand>
</feature>
<keyword evidence="2 6" id="KW-0378">Hydrolase</keyword>
<dbReference type="PANTHER" id="PTHR32494">
    <property type="entry name" value="ALLANTOATE DEIMINASE-RELATED"/>
    <property type="match status" value="1"/>
</dbReference>
<name>A0A2A3K234_9RHOB</name>
<feature type="binding site" evidence="3">
    <location>
        <position position="388"/>
    </location>
    <ligand>
        <name>Zn(2+)</name>
        <dbReference type="ChEBI" id="CHEBI:29105"/>
        <label>2</label>
    </ligand>
</feature>
<dbReference type="GO" id="GO:0046872">
    <property type="term" value="F:metal ion binding"/>
    <property type="evidence" value="ECO:0007669"/>
    <property type="project" value="UniProtKB-KW"/>
</dbReference>
<sequence>MTATPDIDASALWSDIEALAGITDPDRPWTRRSFSRLFLEGRDWLRAAFEAEGLSVRIDPAGNLIGRIEGRELPERVVMTGSHSDTVPDGGRFDGIGGVLAGLAAIRAMRAAGYQPRHSLELVDFLAEEPSEWGLSCVGSRGMAGALGARELALTGPGGETLADAIDRIGGDVARLDEARRDDLAAYVELHIEQGMVLEREQVPVGVVSGIAGVVRLKLAFAGEAGHAGTTLMSLRQDASLALARFQLAMRDAAIAAAAAGEGHFVATIGVVDILPGGANVVPGRAEIIIDMRAESSTLMTRQVALFRQLAEAAAAAEGCRLDAFTQISNVAPAACAPALREMIAVSAAERQMASRELASGAGHDAVFLSQIAPAAMIFVPSKGGLSHCPEEWTSPEEMAAGARCLLDTLLKADAA</sequence>
<dbReference type="Gene3D" id="3.30.70.360">
    <property type="match status" value="1"/>
</dbReference>
<keyword evidence="7" id="KW-1185">Reference proteome</keyword>
<protein>
    <submittedName>
        <fullName evidence="6">Zn-dependent hydrolase</fullName>
    </submittedName>
</protein>
<feature type="binding site" evidence="3">
    <location>
        <position position="94"/>
    </location>
    <ligand>
        <name>Zn(2+)</name>
        <dbReference type="ChEBI" id="CHEBI:29105"/>
        <label>2</label>
    </ligand>
</feature>
<keyword evidence="3" id="KW-0862">Zinc</keyword>
<evidence type="ECO:0000313" key="6">
    <source>
        <dbReference type="EMBL" id="PBD20730.1"/>
    </source>
</evidence>
<dbReference type="GO" id="GO:0016813">
    <property type="term" value="F:hydrolase activity, acting on carbon-nitrogen (but not peptide) bonds, in linear amidines"/>
    <property type="evidence" value="ECO:0007669"/>
    <property type="project" value="InterPro"/>
</dbReference>